<dbReference type="SUPFAM" id="SSF50969">
    <property type="entry name" value="YVTN repeat-like/Quinoprotein amine dehydrogenase"/>
    <property type="match status" value="1"/>
</dbReference>
<dbReference type="InterPro" id="IPR024977">
    <property type="entry name" value="Apc4-like_WD40_dom"/>
</dbReference>
<evidence type="ECO:0000256" key="2">
    <source>
        <dbReference type="ARBA" id="ARBA00022737"/>
    </source>
</evidence>
<sequence>MVSVPVSDWILTSLLREYDSEEHSRPFKGHSGRITSIEYSPDNRFIATGGSDGTVRLWDPQTGEQVRLLTTNHPVLSLTFCRSNRCLSAICGVQDVDRARVFVWNVEKQPDDEITPIETEYESMGMGLEAAHAVSFSSDGGLLAILTPIELAVQDTESGKLVARVLVSSKMDDLVSFVAFSSDDQHVVYAYHGENSTLEMRSFGLDSKQETGVLSRVPASEPLCCFPTGNILAGRALAGGIQIWSLVTGEATQGPLRGHVDQTSSMCFSPDGSWLIDSSKARTICVWDTSSGTLVAGPLRHDRLQGAIRAVACSPSKDRVACVEGENDVVIWDIQDNEVVLSSWQNPADERRLVLHRSNHVPINAIQWLPNGRQFISSAPSDDYIRTWDAQTGKQVGELLFHGGSIISLSGDGRLLAIGSTRELGTIVLVDAKTGREHAPPLMGVDSQTRRLQFAPDSSTLAVVLQQSGGLHLVRDVLDSRKIILVPNSGAVLDIDFSPDGKHLAYVNERSRSVRVCDTHTLEVVFEREVQMSGNALVSFSPDGRHLLGTGGTNDVNVWDVTTSREILNVHKEKTSVLAAASSPDGRTFIVSWVNVGPSVPTAETGMFDATSGESVWRMLDTENVTAIAFSPAGERIAISFRDGPIKVVEASTGDVILSGGVENPLFDQDEDVHPEGRGAHLSDVDMESILNASPFQLSSSVEIEQLADACDA</sequence>
<dbReference type="InterPro" id="IPR019775">
    <property type="entry name" value="WD40_repeat_CS"/>
</dbReference>
<evidence type="ECO:0000313" key="6">
    <source>
        <dbReference type="Proteomes" id="UP000053558"/>
    </source>
</evidence>
<dbReference type="PROSITE" id="PS50294">
    <property type="entry name" value="WD_REPEATS_REGION"/>
    <property type="match status" value="2"/>
</dbReference>
<proteinExistence type="predicted"/>
<feature type="repeat" description="WD" evidence="3">
    <location>
        <begin position="356"/>
        <end position="398"/>
    </location>
</feature>
<dbReference type="Proteomes" id="UP000053558">
    <property type="component" value="Unassembled WGS sequence"/>
</dbReference>
<dbReference type="InterPro" id="IPR011044">
    <property type="entry name" value="Quino_amine_DH_bsu"/>
</dbReference>
<dbReference type="Pfam" id="PF00400">
    <property type="entry name" value="WD40"/>
    <property type="match status" value="3"/>
</dbReference>
<keyword evidence="2" id="KW-0677">Repeat</keyword>
<feature type="repeat" description="WD" evidence="3">
    <location>
        <begin position="538"/>
        <end position="569"/>
    </location>
</feature>
<dbReference type="RefSeq" id="XP_007773613.1">
    <property type="nucleotide sequence ID" value="XM_007775423.1"/>
</dbReference>
<dbReference type="PROSITE" id="PS50082">
    <property type="entry name" value="WD_REPEATS_2"/>
    <property type="match status" value="4"/>
</dbReference>
<dbReference type="InterPro" id="IPR011047">
    <property type="entry name" value="Quinoprotein_ADH-like_sf"/>
</dbReference>
<dbReference type="Pfam" id="PF12894">
    <property type="entry name" value="ANAPC4_WD40"/>
    <property type="match status" value="1"/>
</dbReference>
<comment type="caution">
    <text evidence="5">The sequence shown here is derived from an EMBL/GenBank/DDBJ whole genome shotgun (WGS) entry which is preliminary data.</text>
</comment>
<reference evidence="6" key="1">
    <citation type="journal article" date="2012" name="Science">
        <title>The Paleozoic origin of enzymatic lignin decomposition reconstructed from 31 fungal genomes.</title>
        <authorList>
            <person name="Floudas D."/>
            <person name="Binder M."/>
            <person name="Riley R."/>
            <person name="Barry K."/>
            <person name="Blanchette R.A."/>
            <person name="Henrissat B."/>
            <person name="Martinez A.T."/>
            <person name="Otillar R."/>
            <person name="Spatafora J.W."/>
            <person name="Yadav J.S."/>
            <person name="Aerts A."/>
            <person name="Benoit I."/>
            <person name="Boyd A."/>
            <person name="Carlson A."/>
            <person name="Copeland A."/>
            <person name="Coutinho P.M."/>
            <person name="de Vries R.P."/>
            <person name="Ferreira P."/>
            <person name="Findley K."/>
            <person name="Foster B."/>
            <person name="Gaskell J."/>
            <person name="Glotzer D."/>
            <person name="Gorecki P."/>
            <person name="Heitman J."/>
            <person name="Hesse C."/>
            <person name="Hori C."/>
            <person name="Igarashi K."/>
            <person name="Jurgens J.A."/>
            <person name="Kallen N."/>
            <person name="Kersten P."/>
            <person name="Kohler A."/>
            <person name="Kuees U."/>
            <person name="Kumar T.K.A."/>
            <person name="Kuo A."/>
            <person name="LaButti K."/>
            <person name="Larrondo L.F."/>
            <person name="Lindquist E."/>
            <person name="Ling A."/>
            <person name="Lombard V."/>
            <person name="Lucas S."/>
            <person name="Lundell T."/>
            <person name="Martin R."/>
            <person name="McLaughlin D.J."/>
            <person name="Morgenstern I."/>
            <person name="Morin E."/>
            <person name="Murat C."/>
            <person name="Nagy L.G."/>
            <person name="Nolan M."/>
            <person name="Ohm R.A."/>
            <person name="Patyshakuliyeva A."/>
            <person name="Rokas A."/>
            <person name="Ruiz-Duenas F.J."/>
            <person name="Sabat G."/>
            <person name="Salamov A."/>
            <person name="Samejima M."/>
            <person name="Schmutz J."/>
            <person name="Slot J.C."/>
            <person name="St John F."/>
            <person name="Stenlid J."/>
            <person name="Sun H."/>
            <person name="Sun S."/>
            <person name="Syed K."/>
            <person name="Tsang A."/>
            <person name="Wiebenga A."/>
            <person name="Young D."/>
            <person name="Pisabarro A."/>
            <person name="Eastwood D.C."/>
            <person name="Martin F."/>
            <person name="Cullen D."/>
            <person name="Grigoriev I.V."/>
            <person name="Hibbett D.S."/>
        </authorList>
    </citation>
    <scope>NUCLEOTIDE SEQUENCE [LARGE SCALE GENOMIC DNA]</scope>
    <source>
        <strain evidence="6">RWD-64-598 SS2</strain>
    </source>
</reference>
<gene>
    <name evidence="5" type="ORF">CONPUDRAFT_168933</name>
</gene>
<dbReference type="KEGG" id="cput:CONPUDRAFT_168933"/>
<dbReference type="InterPro" id="IPR001680">
    <property type="entry name" value="WD40_rpt"/>
</dbReference>
<dbReference type="AlphaFoldDB" id="A0A5M3MC22"/>
<dbReference type="SUPFAM" id="SSF50998">
    <property type="entry name" value="Quinoprotein alcohol dehydrogenase-like"/>
    <property type="match status" value="1"/>
</dbReference>
<evidence type="ECO:0000259" key="4">
    <source>
        <dbReference type="Pfam" id="PF12894"/>
    </source>
</evidence>
<dbReference type="EMBL" id="JH711586">
    <property type="protein sequence ID" value="EIW76380.1"/>
    <property type="molecule type" value="Genomic_DNA"/>
</dbReference>
<protein>
    <submittedName>
        <fullName evidence="5">WD40 repeat-like protein</fullName>
    </submittedName>
</protein>
<dbReference type="Gene3D" id="2.130.10.10">
    <property type="entry name" value="YVTN repeat-like/Quinoprotein amine dehydrogenase"/>
    <property type="match status" value="5"/>
</dbReference>
<dbReference type="GeneID" id="19206109"/>
<dbReference type="InterPro" id="IPR015943">
    <property type="entry name" value="WD40/YVTN_repeat-like_dom_sf"/>
</dbReference>
<dbReference type="PROSITE" id="PS00678">
    <property type="entry name" value="WD_REPEATS_1"/>
    <property type="match status" value="1"/>
</dbReference>
<evidence type="ECO:0000256" key="3">
    <source>
        <dbReference type="PROSITE-ProRule" id="PRU00221"/>
    </source>
</evidence>
<evidence type="ECO:0000256" key="1">
    <source>
        <dbReference type="ARBA" id="ARBA00022574"/>
    </source>
</evidence>
<feature type="repeat" description="WD" evidence="3">
    <location>
        <begin position="256"/>
        <end position="297"/>
    </location>
</feature>
<name>A0A5M3MC22_CONPW</name>
<keyword evidence="6" id="KW-1185">Reference proteome</keyword>
<organism evidence="5 6">
    <name type="scientific">Coniophora puteana (strain RWD-64-598)</name>
    <name type="common">Brown rot fungus</name>
    <dbReference type="NCBI Taxonomy" id="741705"/>
    <lineage>
        <taxon>Eukaryota</taxon>
        <taxon>Fungi</taxon>
        <taxon>Dikarya</taxon>
        <taxon>Basidiomycota</taxon>
        <taxon>Agaricomycotina</taxon>
        <taxon>Agaricomycetes</taxon>
        <taxon>Agaricomycetidae</taxon>
        <taxon>Boletales</taxon>
        <taxon>Coniophorineae</taxon>
        <taxon>Coniophoraceae</taxon>
        <taxon>Coniophora</taxon>
    </lineage>
</organism>
<feature type="domain" description="Anaphase-promoting complex subunit 4-like WD40" evidence="4">
    <location>
        <begin position="612"/>
        <end position="659"/>
    </location>
</feature>
<keyword evidence="1 3" id="KW-0853">WD repeat</keyword>
<dbReference type="SMART" id="SM00320">
    <property type="entry name" value="WD40"/>
    <property type="match status" value="9"/>
</dbReference>
<accession>A0A5M3MC22</accession>
<evidence type="ECO:0000313" key="5">
    <source>
        <dbReference type="EMBL" id="EIW76380.1"/>
    </source>
</evidence>
<dbReference type="PANTHER" id="PTHR19848:SF8">
    <property type="entry name" value="F-BOX AND WD REPEAT DOMAIN CONTAINING 7"/>
    <property type="match status" value="1"/>
</dbReference>
<feature type="repeat" description="WD" evidence="3">
    <location>
        <begin position="27"/>
        <end position="68"/>
    </location>
</feature>
<dbReference type="PANTHER" id="PTHR19848">
    <property type="entry name" value="WD40 REPEAT PROTEIN"/>
    <property type="match status" value="1"/>
</dbReference>